<evidence type="ECO:0000256" key="13">
    <source>
        <dbReference type="SAM" id="SignalP"/>
    </source>
</evidence>
<gene>
    <name evidence="16" type="ORF">MJ923_11720</name>
</gene>
<keyword evidence="10 11" id="KW-0998">Cell outer membrane</keyword>
<evidence type="ECO:0000256" key="3">
    <source>
        <dbReference type="ARBA" id="ARBA00022452"/>
    </source>
</evidence>
<keyword evidence="16" id="KW-0675">Receptor</keyword>
<comment type="similarity">
    <text evidence="11 12">Belongs to the TonB-dependent receptor family.</text>
</comment>
<feature type="domain" description="TonB-dependent receptor-like beta-barrel" evidence="14">
    <location>
        <begin position="234"/>
        <end position="625"/>
    </location>
</feature>
<evidence type="ECO:0000256" key="11">
    <source>
        <dbReference type="PROSITE-ProRule" id="PRU01360"/>
    </source>
</evidence>
<keyword evidence="6" id="KW-0408">Iron</keyword>
<keyword evidence="3 11" id="KW-1134">Transmembrane beta strand</keyword>
<dbReference type="PANTHER" id="PTHR32552">
    <property type="entry name" value="FERRICHROME IRON RECEPTOR-RELATED"/>
    <property type="match status" value="1"/>
</dbReference>
<dbReference type="Gene3D" id="2.40.170.20">
    <property type="entry name" value="TonB-dependent receptor, beta-barrel domain"/>
    <property type="match status" value="1"/>
</dbReference>
<evidence type="ECO:0000256" key="2">
    <source>
        <dbReference type="ARBA" id="ARBA00022448"/>
    </source>
</evidence>
<evidence type="ECO:0000259" key="14">
    <source>
        <dbReference type="Pfam" id="PF00593"/>
    </source>
</evidence>
<evidence type="ECO:0000259" key="15">
    <source>
        <dbReference type="Pfam" id="PF07715"/>
    </source>
</evidence>
<evidence type="ECO:0000313" key="16">
    <source>
        <dbReference type="EMBL" id="MCH4294973.1"/>
    </source>
</evidence>
<keyword evidence="2 11" id="KW-0813">Transport</keyword>
<keyword evidence="7" id="KW-0406">Ion transport</keyword>
<evidence type="ECO:0000256" key="12">
    <source>
        <dbReference type="RuleBase" id="RU003357"/>
    </source>
</evidence>
<evidence type="ECO:0000256" key="1">
    <source>
        <dbReference type="ARBA" id="ARBA00004571"/>
    </source>
</evidence>
<feature type="domain" description="TonB-dependent receptor plug" evidence="15">
    <location>
        <begin position="56"/>
        <end position="161"/>
    </location>
</feature>
<evidence type="ECO:0000256" key="10">
    <source>
        <dbReference type="ARBA" id="ARBA00023237"/>
    </source>
</evidence>
<keyword evidence="9 11" id="KW-0472">Membrane</keyword>
<keyword evidence="17" id="KW-1185">Reference proteome</keyword>
<evidence type="ECO:0000256" key="4">
    <source>
        <dbReference type="ARBA" id="ARBA00022496"/>
    </source>
</evidence>
<dbReference type="Pfam" id="PF07715">
    <property type="entry name" value="Plug"/>
    <property type="match status" value="1"/>
</dbReference>
<sequence length="659" mass="71180">MGTKPSFIALAVGALLAPAAFAGSSAVVATLDDADAKTLADEHLVVIGRQLDTPLNIAANVAVITAEEIALSGATDLAGVLRGQSGIQVSDNGVGPVFAMRGFGAGQAANNTLILVDGRRLNNIDIAAPSLSAVSVSQIERIEILSGSAGVLYGDQAVGGVINIITKRPEGQSGGASIGGGSFNSLNASADFATEIGAGWHAFFGGHFDKSDNYRDHAKSETGSLLGRLEYRGDSNQFFAETSYFDNDRQLAGSLNEAQLNDNPRQANEYNATDYQHEITKAARSGYQHQLTEHWALGADVDYSDTQVNYISWGGQGTTERSLLAFSPKAIGKYQTRAGELKLITGFDLSRGESEFESAYMSRGNTQKLWAGFVQASVPLTEHFSYVVGGRYAEVTDDIRDGNTFPNGGELDNDAHALELGVNYRPSDASRFYLRAEDNFRFAKVDEQAYTSQGSLRPQTGRSYEAGWDYLGNAQALRLSLYRLSLEDEIVFDPSAETPTGGFFQGSNVNADESRRYGAMLDWDWQISDAVKLGLDYQYTDAEFTKGPNDGKALSWVARHSGRAFAGVNLAEHWQLYLDASYTGSRFVEGDNANAGNQLDAFWLANAALNFNIDAINASLRVDNLFDEQYAASGYYSEWGNGYYPGEGRKISLTLGVRY</sequence>
<dbReference type="AlphaFoldDB" id="A0AAJ1BHN5"/>
<dbReference type="InterPro" id="IPR036942">
    <property type="entry name" value="Beta-barrel_TonB_sf"/>
</dbReference>
<feature type="signal peptide" evidence="13">
    <location>
        <begin position="1"/>
        <end position="22"/>
    </location>
</feature>
<dbReference type="SUPFAM" id="SSF56935">
    <property type="entry name" value="Porins"/>
    <property type="match status" value="1"/>
</dbReference>
<comment type="caution">
    <text evidence="16">The sequence shown here is derived from an EMBL/GenBank/DDBJ whole genome shotgun (WGS) entry which is preliminary data.</text>
</comment>
<dbReference type="Gene3D" id="2.170.130.10">
    <property type="entry name" value="TonB-dependent receptor, plug domain"/>
    <property type="match status" value="1"/>
</dbReference>
<dbReference type="InterPro" id="IPR037066">
    <property type="entry name" value="Plug_dom_sf"/>
</dbReference>
<evidence type="ECO:0000256" key="7">
    <source>
        <dbReference type="ARBA" id="ARBA00023065"/>
    </source>
</evidence>
<dbReference type="InterPro" id="IPR000531">
    <property type="entry name" value="Beta-barrel_TonB"/>
</dbReference>
<dbReference type="EMBL" id="JAKUDL010000003">
    <property type="protein sequence ID" value="MCH4294973.1"/>
    <property type="molecule type" value="Genomic_DNA"/>
</dbReference>
<proteinExistence type="inferred from homology"/>
<evidence type="ECO:0000313" key="17">
    <source>
        <dbReference type="Proteomes" id="UP001297581"/>
    </source>
</evidence>
<keyword evidence="13" id="KW-0732">Signal</keyword>
<dbReference type="CDD" id="cd01347">
    <property type="entry name" value="ligand_gated_channel"/>
    <property type="match status" value="1"/>
</dbReference>
<keyword evidence="8 12" id="KW-0798">TonB box</keyword>
<keyword evidence="4" id="KW-0410">Iron transport</keyword>
<protein>
    <submittedName>
        <fullName evidence="16">TonB-dependent receptor</fullName>
    </submittedName>
</protein>
<dbReference type="GO" id="GO:0006826">
    <property type="term" value="P:iron ion transport"/>
    <property type="evidence" value="ECO:0007669"/>
    <property type="project" value="UniProtKB-KW"/>
</dbReference>
<dbReference type="InterPro" id="IPR012910">
    <property type="entry name" value="Plug_dom"/>
</dbReference>
<name>A0AAJ1BHN5_9GAMM</name>
<accession>A0AAJ1BHN5</accession>
<keyword evidence="5 11" id="KW-0812">Transmembrane</keyword>
<dbReference type="InterPro" id="IPR039426">
    <property type="entry name" value="TonB-dep_rcpt-like"/>
</dbReference>
<reference evidence="16 17" key="1">
    <citation type="submission" date="2022-02" db="EMBL/GenBank/DDBJ databases">
        <title>The genome sequence of Shewanella sp. 3B26.</title>
        <authorList>
            <person name="Du J."/>
        </authorList>
    </citation>
    <scope>NUCLEOTIDE SEQUENCE [LARGE SCALE GENOMIC DNA]</scope>
    <source>
        <strain evidence="16 17">3B26</strain>
    </source>
</reference>
<evidence type="ECO:0000256" key="6">
    <source>
        <dbReference type="ARBA" id="ARBA00023004"/>
    </source>
</evidence>
<dbReference type="Proteomes" id="UP001297581">
    <property type="component" value="Unassembled WGS sequence"/>
</dbReference>
<dbReference type="GO" id="GO:0009279">
    <property type="term" value="C:cell outer membrane"/>
    <property type="evidence" value="ECO:0007669"/>
    <property type="project" value="UniProtKB-SubCell"/>
</dbReference>
<dbReference type="PROSITE" id="PS52016">
    <property type="entry name" value="TONB_DEPENDENT_REC_3"/>
    <property type="match status" value="1"/>
</dbReference>
<evidence type="ECO:0000256" key="5">
    <source>
        <dbReference type="ARBA" id="ARBA00022692"/>
    </source>
</evidence>
<evidence type="ECO:0000256" key="8">
    <source>
        <dbReference type="ARBA" id="ARBA00023077"/>
    </source>
</evidence>
<evidence type="ECO:0000256" key="9">
    <source>
        <dbReference type="ARBA" id="ARBA00023136"/>
    </source>
</evidence>
<dbReference type="PANTHER" id="PTHR32552:SF81">
    <property type="entry name" value="TONB-DEPENDENT OUTER MEMBRANE RECEPTOR"/>
    <property type="match status" value="1"/>
</dbReference>
<comment type="subcellular location">
    <subcellularLocation>
        <location evidence="1 11">Cell outer membrane</location>
        <topology evidence="1 11">Multi-pass membrane protein</topology>
    </subcellularLocation>
</comment>
<dbReference type="Pfam" id="PF00593">
    <property type="entry name" value="TonB_dep_Rec_b-barrel"/>
    <property type="match status" value="1"/>
</dbReference>
<organism evidence="16 17">
    <name type="scientific">Shewanella zhuhaiensis</name>
    <dbReference type="NCBI Taxonomy" id="2919576"/>
    <lineage>
        <taxon>Bacteria</taxon>
        <taxon>Pseudomonadati</taxon>
        <taxon>Pseudomonadota</taxon>
        <taxon>Gammaproteobacteria</taxon>
        <taxon>Alteromonadales</taxon>
        <taxon>Shewanellaceae</taxon>
        <taxon>Shewanella</taxon>
    </lineage>
</organism>
<dbReference type="RefSeq" id="WP_240591237.1">
    <property type="nucleotide sequence ID" value="NZ_JAKUDL010000003.1"/>
</dbReference>
<feature type="chain" id="PRO_5042483773" evidence="13">
    <location>
        <begin position="23"/>
        <end position="659"/>
    </location>
</feature>